<feature type="region of interest" description="Disordered" evidence="1">
    <location>
        <begin position="1"/>
        <end position="24"/>
    </location>
</feature>
<dbReference type="EMBL" id="CP030050">
    <property type="protein sequence ID" value="QOZ72909.1"/>
    <property type="molecule type" value="Genomic_DNA"/>
</dbReference>
<organism evidence="2 3">
    <name type="scientific">Bradyrhizobium arachidis</name>
    <dbReference type="NCBI Taxonomy" id="858423"/>
    <lineage>
        <taxon>Bacteria</taxon>
        <taxon>Pseudomonadati</taxon>
        <taxon>Pseudomonadota</taxon>
        <taxon>Alphaproteobacteria</taxon>
        <taxon>Hyphomicrobiales</taxon>
        <taxon>Nitrobacteraceae</taxon>
        <taxon>Bradyrhizobium</taxon>
    </lineage>
</organism>
<dbReference type="Proteomes" id="UP000594015">
    <property type="component" value="Chromosome"/>
</dbReference>
<protein>
    <submittedName>
        <fullName evidence="2">Uncharacterized protein</fullName>
    </submittedName>
</protein>
<gene>
    <name evidence="2" type="ORF">WN72_46560</name>
</gene>
<name>A0AAE7TM00_9BRAD</name>
<evidence type="ECO:0000313" key="2">
    <source>
        <dbReference type="EMBL" id="QOZ72909.1"/>
    </source>
</evidence>
<evidence type="ECO:0000313" key="3">
    <source>
        <dbReference type="Proteomes" id="UP000594015"/>
    </source>
</evidence>
<sequence length="64" mass="7148">MGRRRLATPGVIPREGGESSTPRPLRISRTSVEYWIARSSRAMTAVGRAAPRRIKIFQILPSTQ</sequence>
<dbReference type="KEGG" id="barh:WN72_46560"/>
<dbReference type="AlphaFoldDB" id="A0AAE7TM00"/>
<accession>A0AAE7TM00</accession>
<reference evidence="2 3" key="1">
    <citation type="submission" date="2018-06" db="EMBL/GenBank/DDBJ databases">
        <title>Comparative genomics of Bradyrhizobium nodulating Arachidis hypogaea.</title>
        <authorList>
            <person name="Li Y."/>
        </authorList>
    </citation>
    <scope>NUCLEOTIDE SEQUENCE [LARGE SCALE GENOMIC DNA]</scope>
    <source>
        <strain evidence="2 3">CCBAU 051107</strain>
    </source>
</reference>
<evidence type="ECO:0000256" key="1">
    <source>
        <dbReference type="SAM" id="MobiDB-lite"/>
    </source>
</evidence>
<proteinExistence type="predicted"/>